<organism evidence="2 3">
    <name type="scientific">Puccinia triticina</name>
    <dbReference type="NCBI Taxonomy" id="208348"/>
    <lineage>
        <taxon>Eukaryota</taxon>
        <taxon>Fungi</taxon>
        <taxon>Dikarya</taxon>
        <taxon>Basidiomycota</taxon>
        <taxon>Pucciniomycotina</taxon>
        <taxon>Pucciniomycetes</taxon>
        <taxon>Pucciniales</taxon>
        <taxon>Pucciniaceae</taxon>
        <taxon>Puccinia</taxon>
    </lineage>
</organism>
<dbReference type="GeneID" id="77807244"/>
<proteinExistence type="predicted"/>
<protein>
    <submittedName>
        <fullName evidence="2">Uncharacterized protein</fullName>
    </submittedName>
</protein>
<dbReference type="RefSeq" id="XP_053017580.1">
    <property type="nucleotide sequence ID" value="XM_053166349.1"/>
</dbReference>
<dbReference type="Proteomes" id="UP001164743">
    <property type="component" value="Chromosome 2A"/>
</dbReference>
<sequence>MLVTDDYRHQQPGGGDVAHRHPSNISIEFFVSYIVAIGHALFSDPDRLAKGRKDKERARGHPGPRPTSLVFCPLDAVGFRGPKARDAVKQLIISEPSSSFHRSSI</sequence>
<feature type="compositionally biased region" description="Basic and acidic residues" evidence="1">
    <location>
        <begin position="46"/>
        <end position="59"/>
    </location>
</feature>
<keyword evidence="3" id="KW-1185">Reference proteome</keyword>
<dbReference type="EMBL" id="CP110422">
    <property type="protein sequence ID" value="WAQ82025.1"/>
    <property type="molecule type" value="Genomic_DNA"/>
</dbReference>
<gene>
    <name evidence="2" type="ORF">PtA15_2A338</name>
</gene>
<evidence type="ECO:0000256" key="1">
    <source>
        <dbReference type="SAM" id="MobiDB-lite"/>
    </source>
</evidence>
<evidence type="ECO:0000313" key="3">
    <source>
        <dbReference type="Proteomes" id="UP001164743"/>
    </source>
</evidence>
<name>A0ABY7CDU5_9BASI</name>
<evidence type="ECO:0000313" key="2">
    <source>
        <dbReference type="EMBL" id="WAQ82025.1"/>
    </source>
</evidence>
<feature type="region of interest" description="Disordered" evidence="1">
    <location>
        <begin position="46"/>
        <end position="67"/>
    </location>
</feature>
<reference evidence="2" key="1">
    <citation type="submission" date="2022-10" db="EMBL/GenBank/DDBJ databases">
        <title>Puccinia triticina Genome sequencing and assembly.</title>
        <authorList>
            <person name="Li C."/>
        </authorList>
    </citation>
    <scope>NUCLEOTIDE SEQUENCE</scope>
    <source>
        <strain evidence="2">Pt15</strain>
    </source>
</reference>
<accession>A0ABY7CDU5</accession>